<feature type="domain" description="N-acetyltransferase" evidence="3">
    <location>
        <begin position="8"/>
        <end position="169"/>
    </location>
</feature>
<accession>A0A1Z2LE57</accession>
<feature type="domain" description="N-acetyltransferase" evidence="3">
    <location>
        <begin position="186"/>
        <end position="334"/>
    </location>
</feature>
<dbReference type="KEGG" id="salj:SMD11_6922"/>
<dbReference type="InterPro" id="IPR016181">
    <property type="entry name" value="Acyl_CoA_acyltransferase"/>
</dbReference>
<dbReference type="Pfam" id="PF00583">
    <property type="entry name" value="Acetyltransf_1"/>
    <property type="match status" value="1"/>
</dbReference>
<protein>
    <recommendedName>
        <fullName evidence="3">N-acetyltransferase domain-containing protein</fullName>
    </recommendedName>
</protein>
<dbReference type="AlphaFoldDB" id="A0A1Z2LE57"/>
<reference evidence="4 5" key="1">
    <citation type="submission" date="2017-06" db="EMBL/GenBank/DDBJ databases">
        <title>Streptomyces albireticuli Genome sequencing and assembly.</title>
        <authorList>
            <person name="Wang Y."/>
            <person name="Du B."/>
            <person name="Ding Y."/>
            <person name="Liu H."/>
            <person name="Hou Q."/>
            <person name="Liu K."/>
            <person name="Yao L."/>
            <person name="Wang C."/>
        </authorList>
    </citation>
    <scope>NUCLEOTIDE SEQUENCE [LARGE SCALE GENOMIC DNA]</scope>
    <source>
        <strain evidence="4 5">MDJK11</strain>
    </source>
</reference>
<gene>
    <name evidence="4" type="ORF">SMD11_6922</name>
</gene>
<name>A0A1Z2LE57_9ACTN</name>
<evidence type="ECO:0000256" key="2">
    <source>
        <dbReference type="ARBA" id="ARBA00023315"/>
    </source>
</evidence>
<dbReference type="Gene3D" id="3.40.630.30">
    <property type="match status" value="1"/>
</dbReference>
<dbReference type="Proteomes" id="UP000195755">
    <property type="component" value="Chromosome"/>
</dbReference>
<proteinExistence type="predicted"/>
<dbReference type="PROSITE" id="PS51186">
    <property type="entry name" value="GNAT"/>
    <property type="match status" value="2"/>
</dbReference>
<evidence type="ECO:0000313" key="5">
    <source>
        <dbReference type="Proteomes" id="UP000195755"/>
    </source>
</evidence>
<organism evidence="4 5">
    <name type="scientific">Streptomyces albireticuli</name>
    <dbReference type="NCBI Taxonomy" id="1940"/>
    <lineage>
        <taxon>Bacteria</taxon>
        <taxon>Bacillati</taxon>
        <taxon>Actinomycetota</taxon>
        <taxon>Actinomycetes</taxon>
        <taxon>Kitasatosporales</taxon>
        <taxon>Streptomycetaceae</taxon>
        <taxon>Streptomyces</taxon>
    </lineage>
</organism>
<keyword evidence="2" id="KW-0012">Acyltransferase</keyword>
<evidence type="ECO:0000259" key="3">
    <source>
        <dbReference type="PROSITE" id="PS51186"/>
    </source>
</evidence>
<dbReference type="PANTHER" id="PTHR43877">
    <property type="entry name" value="AMINOALKYLPHOSPHONATE N-ACETYLTRANSFERASE-RELATED-RELATED"/>
    <property type="match status" value="1"/>
</dbReference>
<evidence type="ECO:0000313" key="4">
    <source>
        <dbReference type="EMBL" id="ARZ72498.1"/>
    </source>
</evidence>
<evidence type="ECO:0000256" key="1">
    <source>
        <dbReference type="ARBA" id="ARBA00022679"/>
    </source>
</evidence>
<keyword evidence="1" id="KW-0808">Transferase</keyword>
<dbReference type="InterPro" id="IPR050832">
    <property type="entry name" value="Bact_Acetyltransf"/>
</dbReference>
<dbReference type="InterPro" id="IPR000182">
    <property type="entry name" value="GNAT_dom"/>
</dbReference>
<dbReference type="SUPFAM" id="SSF55729">
    <property type="entry name" value="Acyl-CoA N-acyltransferases (Nat)"/>
    <property type="match status" value="2"/>
</dbReference>
<dbReference type="EMBL" id="CP021744">
    <property type="protein sequence ID" value="ARZ72498.1"/>
    <property type="molecule type" value="Genomic_DNA"/>
</dbReference>
<dbReference type="CDD" id="cd04301">
    <property type="entry name" value="NAT_SF"/>
    <property type="match status" value="1"/>
</dbReference>
<dbReference type="GO" id="GO:0016747">
    <property type="term" value="F:acyltransferase activity, transferring groups other than amino-acyl groups"/>
    <property type="evidence" value="ECO:0007669"/>
    <property type="project" value="InterPro"/>
</dbReference>
<sequence>MRGMSDLLHIGASPTEADVDAWHSVVTAAHAADLAPTVPAPCWNETAGGLRVPRVRSRHINLAVPMPRGGSGGFAGVAALRLFDEAENRTTAWIERLAVRPEMRRRGIGSRLWEALRAVLTEEGRTSVGLEIELGGAGEQFALACDFRCALSLRVYVLDLAREDGAPGPSLPDGYRFLEWTGAVPSQHAPAFALAHQAMADVPRGDLAMRPRAWDAERVRVLQQADVDRGVMLLTVVALAPDGSHAGYSVLGLPSPDAVRAKLYETAVAPAHRGLGLGRAVSLRNLELLREQRLPVREIAGTMADHNEPMRAVGKPLGYRRERSIRFYQARWDG</sequence>